<feature type="region of interest" description="Disordered" evidence="1">
    <location>
        <begin position="362"/>
        <end position="383"/>
    </location>
</feature>
<dbReference type="GO" id="GO:0019843">
    <property type="term" value="F:rRNA binding"/>
    <property type="evidence" value="ECO:0007669"/>
    <property type="project" value="TreeGrafter"/>
</dbReference>
<dbReference type="GO" id="GO:0000028">
    <property type="term" value="P:ribosomal small subunit assembly"/>
    <property type="evidence" value="ECO:0007669"/>
    <property type="project" value="TreeGrafter"/>
</dbReference>
<dbReference type="OrthoDB" id="974105at2"/>
<feature type="domain" description="AAA+ ATPase" evidence="3">
    <location>
        <begin position="57"/>
        <end position="244"/>
    </location>
</feature>
<keyword evidence="2" id="KW-1133">Transmembrane helix</keyword>
<evidence type="ECO:0000313" key="4">
    <source>
        <dbReference type="EMBL" id="ATG54080.1"/>
    </source>
</evidence>
<keyword evidence="2" id="KW-0472">Membrane</keyword>
<dbReference type="GO" id="GO:0005525">
    <property type="term" value="F:GTP binding"/>
    <property type="evidence" value="ECO:0007669"/>
    <property type="project" value="InterPro"/>
</dbReference>
<evidence type="ECO:0000259" key="3">
    <source>
        <dbReference type="SMART" id="SM00382"/>
    </source>
</evidence>
<dbReference type="InterPro" id="IPR027417">
    <property type="entry name" value="P-loop_NTPase"/>
</dbReference>
<evidence type="ECO:0000256" key="1">
    <source>
        <dbReference type="SAM" id="MobiDB-lite"/>
    </source>
</evidence>
<feature type="transmembrane region" description="Helical" evidence="2">
    <location>
        <begin position="496"/>
        <end position="522"/>
    </location>
</feature>
<name>A0A291GV57_9MICO</name>
<dbReference type="InterPro" id="IPR005662">
    <property type="entry name" value="GTPase_Era-like"/>
</dbReference>
<dbReference type="InterPro" id="IPR045063">
    <property type="entry name" value="Dynamin_N"/>
</dbReference>
<reference evidence="4 5" key="1">
    <citation type="journal article" date="2014" name="Int. J. Syst. Evol. Microbiol.">
        <title>Brachybacterium ginsengisoli sp. nov., isolated from soil of a ginseng field.</title>
        <authorList>
            <person name="Hoang V.A."/>
            <person name="Kim Y.J."/>
            <person name="Nguyen N.L."/>
            <person name="Yang D.C."/>
        </authorList>
    </citation>
    <scope>NUCLEOTIDE SEQUENCE [LARGE SCALE GENOMIC DNA]</scope>
    <source>
        <strain evidence="4 5">DCY80</strain>
    </source>
</reference>
<dbReference type="SUPFAM" id="SSF52540">
    <property type="entry name" value="P-loop containing nucleoside triphosphate hydrolases"/>
    <property type="match status" value="1"/>
</dbReference>
<dbReference type="PANTHER" id="PTHR42698">
    <property type="entry name" value="GTPASE ERA"/>
    <property type="match status" value="1"/>
</dbReference>
<proteinExistence type="predicted"/>
<dbReference type="AlphaFoldDB" id="A0A291GV57"/>
<sequence length="566" mass="60071">MTPLLSRAPKGPAPLAERIDALEHATSLLEGVVPERVLEESQGVLERIDSRRALSAEHTVIGLFGATGSGKSTLINALVGTEISRAAVRRPTTSAPVAAVVGDRGSDALLDWLEVEERHQLDGTDTALVEAARTPPSGRRARREAERTGTGVPGMVLLDLPDLDSVERANRDIAERMTGLVDVIVWVTDPQKYADAVIHQEFVRPFAGHDAVTVLVLNQIDRVRPAEREPVLASLRSLALADGLESAPVLATSASTGDGVGELRQHLVTIARGREAIASRHRADVRGAAESLQEAADPTGMAEAPAPHDVDVLVEDLSTAARVEPVSRAVGASYRFRAAGKVGWPPLRWARRLRPDPLSRLGIGRGSDGEGLERTSLPEADPAARARASGGVRRFADAASAGGSDPWRAAVRDAARSEEDSLPDALDQAVAGADLHARSTSWWWPVLDVLQWLAVLTWVVGLGWLGLNALLAFLGVPPPPMPMVEDLWIPIPLPTVMMVVGIAAGILIGVAGGAIAALVGLWHRRRARRVLTARVRAVADERVVAAVAAELSLARDAARDLALARG</sequence>
<dbReference type="EMBL" id="CP023564">
    <property type="protein sequence ID" value="ATG54080.1"/>
    <property type="molecule type" value="Genomic_DNA"/>
</dbReference>
<dbReference type="KEGG" id="bgg:CFK41_04310"/>
<dbReference type="GO" id="GO:0043024">
    <property type="term" value="F:ribosomal small subunit binding"/>
    <property type="evidence" value="ECO:0007669"/>
    <property type="project" value="TreeGrafter"/>
</dbReference>
<dbReference type="SMART" id="SM00382">
    <property type="entry name" value="AAA"/>
    <property type="match status" value="1"/>
</dbReference>
<dbReference type="Pfam" id="PF00350">
    <property type="entry name" value="Dynamin_N"/>
    <property type="match status" value="1"/>
</dbReference>
<protein>
    <recommendedName>
        <fullName evidence="3">AAA+ ATPase domain-containing protein</fullName>
    </recommendedName>
</protein>
<keyword evidence="2" id="KW-0812">Transmembrane</keyword>
<evidence type="ECO:0000313" key="5">
    <source>
        <dbReference type="Proteomes" id="UP000217889"/>
    </source>
</evidence>
<evidence type="ECO:0000256" key="2">
    <source>
        <dbReference type="SAM" id="Phobius"/>
    </source>
</evidence>
<dbReference type="Proteomes" id="UP000217889">
    <property type="component" value="Chromosome"/>
</dbReference>
<accession>A0A291GV57</accession>
<dbReference type="InterPro" id="IPR003593">
    <property type="entry name" value="AAA+_ATPase"/>
</dbReference>
<dbReference type="GO" id="GO:0005829">
    <property type="term" value="C:cytosol"/>
    <property type="evidence" value="ECO:0007669"/>
    <property type="project" value="TreeGrafter"/>
</dbReference>
<dbReference type="PANTHER" id="PTHR42698:SF1">
    <property type="entry name" value="GTPASE ERA, MITOCHONDRIAL"/>
    <property type="match status" value="1"/>
</dbReference>
<organism evidence="4 5">
    <name type="scientific">Brachybacterium ginsengisoli</name>
    <dbReference type="NCBI Taxonomy" id="1331682"/>
    <lineage>
        <taxon>Bacteria</taxon>
        <taxon>Bacillati</taxon>
        <taxon>Actinomycetota</taxon>
        <taxon>Actinomycetes</taxon>
        <taxon>Micrococcales</taxon>
        <taxon>Dermabacteraceae</taxon>
        <taxon>Brachybacterium</taxon>
    </lineage>
</organism>
<dbReference type="Gene3D" id="3.40.50.300">
    <property type="entry name" value="P-loop containing nucleotide triphosphate hydrolases"/>
    <property type="match status" value="1"/>
</dbReference>
<dbReference type="RefSeq" id="WP_096798559.1">
    <property type="nucleotide sequence ID" value="NZ_CP023564.1"/>
</dbReference>
<feature type="transmembrane region" description="Helical" evidence="2">
    <location>
        <begin position="452"/>
        <end position="476"/>
    </location>
</feature>
<keyword evidence="5" id="KW-1185">Reference proteome</keyword>
<gene>
    <name evidence="4" type="ORF">CFK41_04310</name>
</gene>